<evidence type="ECO:0000313" key="3">
    <source>
        <dbReference type="Proteomes" id="UP000183107"/>
    </source>
</evidence>
<dbReference type="PANTHER" id="PTHR31956">
    <property type="entry name" value="NON-SPECIFIC PHOSPHOLIPASE C4-RELATED"/>
    <property type="match status" value="1"/>
</dbReference>
<keyword evidence="1" id="KW-0378">Hydrolase</keyword>
<dbReference type="AlphaFoldDB" id="A0A1I4YAD3"/>
<dbReference type="STRING" id="1266925.GCA_000619905_00304"/>
<dbReference type="OrthoDB" id="980947at2"/>
<dbReference type="Gene3D" id="3.40.720.10">
    <property type="entry name" value="Alkaline Phosphatase, subunit A"/>
    <property type="match status" value="2"/>
</dbReference>
<dbReference type="InterPro" id="IPR017850">
    <property type="entry name" value="Alkaline_phosphatase_core_sf"/>
</dbReference>
<evidence type="ECO:0000256" key="1">
    <source>
        <dbReference type="ARBA" id="ARBA00022801"/>
    </source>
</evidence>
<protein>
    <submittedName>
        <fullName evidence="2">Phospholipase C</fullName>
    </submittedName>
</protein>
<dbReference type="EMBL" id="FOVJ01000001">
    <property type="protein sequence ID" value="SFN34964.1"/>
    <property type="molecule type" value="Genomic_DNA"/>
</dbReference>
<gene>
    <name evidence="2" type="ORF">SAMN05216386_0593</name>
</gene>
<accession>A0A1I4YAD3</accession>
<dbReference type="Pfam" id="PF04185">
    <property type="entry name" value="Phosphoesterase"/>
    <property type="match status" value="1"/>
</dbReference>
<dbReference type="RefSeq" id="WP_074794394.1">
    <property type="nucleotide sequence ID" value="NZ_FOVJ01000001.1"/>
</dbReference>
<dbReference type="GO" id="GO:0009395">
    <property type="term" value="P:phospholipid catabolic process"/>
    <property type="evidence" value="ECO:0007669"/>
    <property type="project" value="TreeGrafter"/>
</dbReference>
<dbReference type="Proteomes" id="UP000183107">
    <property type="component" value="Unassembled WGS sequence"/>
</dbReference>
<dbReference type="InterPro" id="IPR007312">
    <property type="entry name" value="Phosphoesterase"/>
</dbReference>
<proteinExistence type="predicted"/>
<dbReference type="GO" id="GO:0042578">
    <property type="term" value="F:phosphoric ester hydrolase activity"/>
    <property type="evidence" value="ECO:0007669"/>
    <property type="project" value="UniProtKB-ARBA"/>
</dbReference>
<sequence>MGVLDQFQTIVIVMMENRSFDHVLGHLSMARFGNRKDVEGLVDPESNLDYTNFLDGQGYQPFELKDGPLLHDLPHSRALVAAQLAKSGSRFTMSGFVDAYYRQSGSKVSDPPAMGFLSPADASMSHFLAMQYAVCDNWFAPLPTDTQPNRSMACSGYSLIDDTKPRRIPTVKDSFIFRWMNARNVSWRVYHCGLSFFTLFDGFHEEVLGPNFRSFRHFPADFESESVSEMPSVIFIEPEYSDSPTHFGWTPNDSHPPTPIGPGEYFLRDIYTLLTRDSAKWNRTLLITTHDEHGGFFDHVPPLAIPAVVPPGADYTDAFESTGPRVPALVASPWISPGTVFSGPMDHTSILQLLSEKFAGTPDYNEGVAQRRKSGIQSVSQVLAQAFAEPRNDIPAPPSITIASTVKLTPGVEPQTDNQQAFTKAAKDLLQYDRKRALEKYPELVHLPEETPPARRR</sequence>
<dbReference type="PANTHER" id="PTHR31956:SF1">
    <property type="entry name" value="NON-SPECIFIC PHOSPHOLIPASE C1"/>
    <property type="match status" value="1"/>
</dbReference>
<organism evidence="2 3">
    <name type="scientific">Nitrosospira briensis</name>
    <dbReference type="NCBI Taxonomy" id="35799"/>
    <lineage>
        <taxon>Bacteria</taxon>
        <taxon>Pseudomonadati</taxon>
        <taxon>Pseudomonadota</taxon>
        <taxon>Betaproteobacteria</taxon>
        <taxon>Nitrosomonadales</taxon>
        <taxon>Nitrosomonadaceae</taxon>
        <taxon>Nitrosospira</taxon>
    </lineage>
</organism>
<name>A0A1I4YAD3_9PROT</name>
<reference evidence="3" key="1">
    <citation type="submission" date="2016-10" db="EMBL/GenBank/DDBJ databases">
        <authorList>
            <person name="Varghese N."/>
        </authorList>
    </citation>
    <scope>NUCLEOTIDE SEQUENCE [LARGE SCALE GENOMIC DNA]</scope>
    <source>
        <strain evidence="3">Nsp8</strain>
    </source>
</reference>
<keyword evidence="3" id="KW-1185">Reference proteome</keyword>
<evidence type="ECO:0000313" key="2">
    <source>
        <dbReference type="EMBL" id="SFN34964.1"/>
    </source>
</evidence>